<dbReference type="InterPro" id="IPR009060">
    <property type="entry name" value="UBA-like_sf"/>
</dbReference>
<dbReference type="InterPro" id="IPR035983">
    <property type="entry name" value="Hect_E3_ubiquitin_ligase"/>
</dbReference>
<keyword evidence="9" id="KW-0227">DNA damage</keyword>
<evidence type="ECO:0000256" key="4">
    <source>
        <dbReference type="ARBA" id="ARBA00012485"/>
    </source>
</evidence>
<dbReference type="InterPro" id="IPR000569">
    <property type="entry name" value="HECT_dom"/>
</dbReference>
<evidence type="ECO:0000256" key="2">
    <source>
        <dbReference type="ARBA" id="ARBA00004642"/>
    </source>
</evidence>
<feature type="compositionally biased region" description="Low complexity" evidence="19">
    <location>
        <begin position="1714"/>
        <end position="1724"/>
    </location>
</feature>
<feature type="compositionally biased region" description="Low complexity" evidence="19">
    <location>
        <begin position="3084"/>
        <end position="3102"/>
    </location>
</feature>
<feature type="region of interest" description="Disordered" evidence="19">
    <location>
        <begin position="2640"/>
        <end position="2664"/>
    </location>
</feature>
<dbReference type="GO" id="GO:0006511">
    <property type="term" value="P:ubiquitin-dependent protein catabolic process"/>
    <property type="evidence" value="ECO:0007669"/>
    <property type="project" value="TreeGrafter"/>
</dbReference>
<feature type="region of interest" description="Disordered" evidence="19">
    <location>
        <begin position="1714"/>
        <end position="1776"/>
    </location>
</feature>
<dbReference type="Gene3D" id="1.25.10.10">
    <property type="entry name" value="Leucine-rich Repeat Variant"/>
    <property type="match status" value="1"/>
</dbReference>
<dbReference type="Pfam" id="PF00632">
    <property type="entry name" value="HECT"/>
    <property type="match status" value="1"/>
</dbReference>
<evidence type="ECO:0000256" key="3">
    <source>
        <dbReference type="ARBA" id="ARBA00004906"/>
    </source>
</evidence>
<dbReference type="OrthoDB" id="423283at2759"/>
<proteinExistence type="inferred from homology"/>
<feature type="region of interest" description="Disordered" evidence="19">
    <location>
        <begin position="3242"/>
        <end position="3276"/>
    </location>
</feature>
<feature type="compositionally biased region" description="Basic and acidic residues" evidence="19">
    <location>
        <begin position="2012"/>
        <end position="2021"/>
    </location>
</feature>
<dbReference type="UniPathway" id="UPA00143"/>
<keyword evidence="24" id="KW-1185">Reference proteome</keyword>
<feature type="compositionally biased region" description="Low complexity" evidence="19">
    <location>
        <begin position="4254"/>
        <end position="4268"/>
    </location>
</feature>
<feature type="region of interest" description="Disordered" evidence="19">
    <location>
        <begin position="1434"/>
        <end position="1462"/>
    </location>
</feature>
<dbReference type="SUPFAM" id="SSF56204">
    <property type="entry name" value="Hect, E3 ligase catalytic domain"/>
    <property type="match status" value="1"/>
</dbReference>
<dbReference type="Gene3D" id="3.30.2160.10">
    <property type="entry name" value="Hect, E3 ligase catalytic domain"/>
    <property type="match status" value="1"/>
</dbReference>
<protein>
    <recommendedName>
        <fullName evidence="5">E3 ubiquitin-protein ligase TRIP12</fullName>
        <ecNumber evidence="4">2.3.2.26</ecNumber>
    </recommendedName>
    <alternativeName>
        <fullName evidence="14">HECT-type E3 ubiquitin transferase TRIP12</fullName>
    </alternativeName>
    <alternativeName>
        <fullName evidence="15">Thyroid receptor-interacting protein 12</fullName>
    </alternativeName>
</protein>
<dbReference type="CDD" id="cd00078">
    <property type="entry name" value="HECTc"/>
    <property type="match status" value="1"/>
</dbReference>
<dbReference type="Gene3D" id="1.10.8.10">
    <property type="entry name" value="DNA helicase RuvA subunit, C-terminal domain"/>
    <property type="match status" value="1"/>
</dbReference>
<feature type="compositionally biased region" description="Polar residues" evidence="19">
    <location>
        <begin position="3067"/>
        <end position="3083"/>
    </location>
</feature>
<feature type="compositionally biased region" description="Basic and acidic residues" evidence="19">
    <location>
        <begin position="2071"/>
        <end position="2080"/>
    </location>
</feature>
<feature type="compositionally biased region" description="Basic and acidic residues" evidence="19">
    <location>
        <begin position="4220"/>
        <end position="4233"/>
    </location>
</feature>
<feature type="domain" description="WWE" evidence="22">
    <location>
        <begin position="1631"/>
        <end position="1708"/>
    </location>
</feature>
<dbReference type="PANTHER" id="PTHR11254">
    <property type="entry name" value="HECT DOMAIN UBIQUITIN-PROTEIN LIGASE"/>
    <property type="match status" value="1"/>
</dbReference>
<dbReference type="Proteomes" id="UP000594262">
    <property type="component" value="Unplaced"/>
</dbReference>
<dbReference type="PROSITE" id="PS50237">
    <property type="entry name" value="HECT"/>
    <property type="match status" value="1"/>
</dbReference>
<accession>A0A7M5UKE3</accession>
<evidence type="ECO:0000259" key="21">
    <source>
        <dbReference type="PROSITE" id="PS50237"/>
    </source>
</evidence>
<evidence type="ECO:0000256" key="6">
    <source>
        <dbReference type="ARBA" id="ARBA00022448"/>
    </source>
</evidence>
<keyword evidence="7" id="KW-0597">Phosphoprotein</keyword>
<dbReference type="EnsemblMetazoa" id="CLYHEMT011150.1">
    <property type="protein sequence ID" value="CLYHEMP011150.1"/>
    <property type="gene ID" value="CLYHEMG011150"/>
</dbReference>
<dbReference type="SUPFAM" id="SSF48371">
    <property type="entry name" value="ARM repeat"/>
    <property type="match status" value="1"/>
</dbReference>
<feature type="region of interest" description="Disordered" evidence="19">
    <location>
        <begin position="3954"/>
        <end position="4011"/>
    </location>
</feature>
<keyword evidence="8" id="KW-0808">Transferase</keyword>
<feature type="region of interest" description="Disordered" evidence="19">
    <location>
        <begin position="753"/>
        <end position="816"/>
    </location>
</feature>
<feature type="compositionally biased region" description="Basic and acidic residues" evidence="19">
    <location>
        <begin position="3604"/>
        <end position="3621"/>
    </location>
</feature>
<evidence type="ECO:0000256" key="12">
    <source>
        <dbReference type="ARBA" id="ARBA00023204"/>
    </source>
</evidence>
<comment type="subcellular location">
    <subcellularLocation>
        <location evidence="2">Nucleus</location>
        <location evidence="2">Nucleoplasm</location>
    </subcellularLocation>
</comment>
<dbReference type="GeneID" id="136815169"/>
<dbReference type="Gene3D" id="3.90.1750.10">
    <property type="entry name" value="Hect, E3 ligase catalytic domains"/>
    <property type="match status" value="1"/>
</dbReference>
<evidence type="ECO:0000256" key="17">
    <source>
        <dbReference type="PROSITE-ProRule" id="PRU00104"/>
    </source>
</evidence>
<dbReference type="GO" id="GO:0061630">
    <property type="term" value="F:ubiquitin protein ligase activity"/>
    <property type="evidence" value="ECO:0007669"/>
    <property type="project" value="UniProtKB-EC"/>
</dbReference>
<feature type="compositionally biased region" description="Low complexity" evidence="19">
    <location>
        <begin position="1438"/>
        <end position="1447"/>
    </location>
</feature>
<feature type="region of interest" description="Disordered" evidence="19">
    <location>
        <begin position="476"/>
        <end position="537"/>
    </location>
</feature>
<feature type="region of interest" description="Disordered" evidence="19">
    <location>
        <begin position="3601"/>
        <end position="3627"/>
    </location>
</feature>
<dbReference type="InterPro" id="IPR025527">
    <property type="entry name" value="HUWE1/Rev1_UBM"/>
</dbReference>
<feature type="domain" description="UBA" evidence="20">
    <location>
        <begin position="1336"/>
        <end position="1376"/>
    </location>
</feature>
<dbReference type="InterPro" id="IPR016024">
    <property type="entry name" value="ARM-type_fold"/>
</dbReference>
<evidence type="ECO:0000256" key="19">
    <source>
        <dbReference type="SAM" id="MobiDB-lite"/>
    </source>
</evidence>
<keyword evidence="6" id="KW-0813">Transport</keyword>
<dbReference type="GO" id="GO:0051028">
    <property type="term" value="P:mRNA transport"/>
    <property type="evidence" value="ECO:0007669"/>
    <property type="project" value="UniProtKB-KW"/>
</dbReference>
<sequence>MKIDRSKIKKSSSEVPGDCQKVIQFLKTCSDEELLQKLEQINVWYFGKCELYHWIDVLDRFDDILATVAKPTDGHQWIFQFDMLKNILGDHQGTQHQSLIFHILKFTALLIEHSYARHLYNSVEHLITLLDCADGDIILAVLNLIYVFSKRSNYLSRLPSEKKKVLQEKLVDLAQTWGGLEAGCALEQCCSEDVPTGAGNVYFEYYVNDTDGSSENSKGNGSTRFCIDLKNIHQISTSNVGELMESIIKAKKIPDNIQMAFYHRLRLAHAMTTYTKRLQFVQARLQALSILVYSNAAVHVNTLVYDGLIEEIVNTLKHNEIGYKKLAEVKASCLKTLTAIIHLDRNPRLQSIIDSTGATSYHGFLPTLVRQCIQHMTRADLEPFPQQLATSLFSFLYHLASYESGCEALVASGLIEPLLKVVLWPGQDDHITFVTRAVRVIDLITNLDMAAFQTHNGLNALVGRLQNEVKLCSGFHGPSLPSTPPIPPTGSSDDDCTMSTGLNENVTETAASGTASDVEMKEDEPTTSTSTSTPSSATIITKRNNHNQCLPQRAALLKSILNFLKKAIPDAAFVDITRSLMDENLQNALKMIISNAEYYGALLFLLATDVVTVFIFHEPSMLSSLQDSGLTWVVLRALIVKDVPATRENLASLPNTLSALCLNTRGLEAFVQCKPFERLFQILVSPEYLPAMKRRRSSDPQGDTAMHLGSAMDELMRHQPTLKTDAMKAIIKLLQRLSEMGADNKIIAFHPTDTSKSTKMTSKESQETSAAVSATPEEPLSDDEMEEEYQSLLIRKQDKKEHEDTEPPVDQTKSKTSERKFVPVVDYVLNVTKFLDNILSNNGTDDHCVEFVRLDGLQPLYGLLQMPNFPLEFPLMTACQSIAQVSKSIAMLSQETKVFKEGLKQLNDLMDNLDQLYANVKTSGSVLLNELAGTDNPLEALYDSTQTPIVHAMSAVHAYINVFVYLSRGAQSDVRNMSIQNWGSELGKTVLEKLSTLYMKLVWESSALLTLCTPNIASQEDLSFAAEDLEKLTMKKIEKEESGEVSNKKGMTQITLMKWLLTSSSHLGRALAELFGLLVHQCVGMDQGSRLRRHAPNSNQPVAPSVKARSIATLLTRLLMKGLSWKCPDSIKVPRLRLTFYICSVGFSTPMLFDNLKNPYHLMLQEFQKAGGLEALFDAFDVVLQEYIIGKRHEDIKSTVGIGEFLEGWLGLVNRLANTKYLFESTHTLPTTSFVPGHEPFNSAEFMVYVHKYAFNSIMKLWDERVFKNSDNHLVAERILSIFCHILKGESQLPEKFLQSAASKGADEKSKKNGLLTEIYRTPAPTTFGTQSTAEIVNETFVQQFVDMGFSAQHAREALLHANNNFDAATEYLLTTPAPAVPAESGSGGATGTESAAIAAATNTQEGMDVDVMSEDEMMIQAIALSLATTQETTKEGASSSIASSSSTEQQDTSPTPPKLTVDDLTNFQSLVVENMKGIFFGSLELLDAVPSAVHTVCDLHLAMASKNGEEWRRETLGELTEQIMRNSQVICDKILSSNETEQSLMKFLCESKESQQLATRLHLFLLMSQGLGNVWGNVLQTGNPFNLLIMLLKMVSNVLTKVKQIGLEVKTPELLSPLLLTFDQYEKVVLFSKRKQKQEKSHTWKWFDDRSGRWCNYSVSNNTSIDTAYQAGESTVRFTAGRRRYMVFFKTLVQINEDTGNRRPIMLDVLQKKTNNTKTTENNKSTDANNAETSSSSKSKTDVVMTPVERPSGKSLKRKLSREEPASSSSTSLPEPKKIEVLEGLNNAQIESIIEYCVDLLSLQVNSNTLNAIMRLLLRFTRDYNMAQAFAHGNGVQHLLNLTEASSFPGALHLSSLLLRHIVEDTETMKNAVNRAVALASNGGVPNMFCGVGQNSVGAKELHYLLRALGPIACRNADLYNESTRKVMRISTNSWRGQLDKGLPPSITQIVKVPQDMKTIGLNGNVKPTTVISDFVYILLTTLAERYALERNSPTKQTEKVTSKTTATSSKKTDDGRKLMATDSHLTASRTPQLTLVRRLTGEHIDEDEMTICTPQQATTSQATTSSKLPIDDSVKGQEDSSSTTPDSSNTDEAKKKPLLSASAILKLLAELSKSYAAVARIIVDFVYDTSNLSQSARSYVNDGSTALCFIFDRLLPYSTRDPTQATTENTKDNKPSVISTLARQLLSVLGSYWHNVDIQNVFITELKSALSRTLQYPESRSKHLHLQALFNLITSMIESAAPISFSSQPPLQNTTFVKLLIKRGLISDLAKITHSLDLSSHDLVPTVNLMLKPLEKLSNLANCQNVQNNNKGDKEKDGATPSINAITMGGSSNSNANQDNAMDNGVTTNSSSNIQQSTESIRVGSSVAEDPVVSQPQGLEDIVEVMVGDGNGESNVFGETLITQSNNGGDNLVMATSGPNADWSSDDEGANDTMNDDDDTNIVSQDDVSALITVTTGLDDDDLEADLLDHPNATSSQVVAEGDGDELINALELISQQEQQDDDDSQYADTIIIEPGVGDDGEGEEDEDQDVLANEEDEEDDDDDDDETDDEDENENDEDDEGSDMEADDTIAAADDNVIFGEEGDEGGDDVTDPFADLDDNSGVLEINFPQRPFTVHIPQVTDTGMTDNLQSRSSILSHPLMVRQNEQPNRTNERSSRGRAGRVDRALTRQHGNTIHIHGGNSGFARILIGDELRPTNSRSVDNTLIPGDDVFFDIFGDGYETPSGLLNSVPSALSRWTVESRLLDGSSVHDCVNTLKPDIIKHLEKLQMVEIQEKIAEEKAKKEESKRAAAEKAKSSQSTTTSTTASSNTTSTTTTSNTLTTITSSAAVTLSVEPSNATAAHTSTPSLESSTRSPRLVSSRLTTQDFTAPSNNITSADNQESGDQEANQMDVSPSSSSTVADIPPPIAETPASAESTIAYDTPFNPMPEFIPNAPQREEPTSNAGAQATPAAGRPLINSSQSMMEILAVSPGRVSAMETPHDINRMNQLRGSDQNALTGGLGFTPRIPNSAMTTPNIEPRSISEILATPHDIPSLPHLRNGSLFPASSSSLASTNATPVLPPSLRNTLSSQNAPSPLTIETNSTPSSSASISGSSTSGTNSVVAADLAAAIMSQLVTSSPTPSISTTANTTDNMQSTTTTFVSSENTQQVTSTTSTTAQDLSSTNATVISTEGTIQAEVSSTDDATPGPSSSQTTADQIRRELESLGMPEGVDPSFLAALPDNIREEVLREQFGIRLQSTRATTGSSSSGAGPSLSLLQQGAAAVTSDPPQEVSPEFLAALPEEFQREVLEQQRMEQARFTAAQQTPDVPVDAAEFVRNLPPPLRRQVLADMDDTVLAVLPAELSTEAQGLRRELEQRRANQTRTDFSQILRHTGMARSGGASFQSIARLFPRGGPMSSWKVTDGHPNSSGQKKLGRQLLDPESLTCLLVLLFLNDSTLNATRLHRILRNLSYHNPTKQWIILALISILRRTSSLNQENMVALNKQFAAPTSTPTTSSTNKSPKSSKRVVKSGDFCEELPPNSNVSQSSVHEHWLSRTLNLAFGGCVNIFQIHKESESSRKPWDYFVTVHQQACLDVSKQTLEALSFLAKNFPSSFTPQLEKNKEEESQGESGVKEPDADASSQSEFWDVLVRLNSSRSGQKGKAPSKCLKEFPKVENSTSFVGSPLVKILSMLSHPVIKQSTLLTDKLLRLLAVISMSLPERPKQLQARQVDNIHDSETQSQPPDNPVLPPEMPPHHTVTFADRDDVLSSREPYDDSIEYDRDQNVAESVTACSETASVTSSLYVEPPEIAEGRMLLPRDVRSPQASIFSAFSDSTAVHSDVTGEHQTEHGHESMTMDVDAVSHAISDTSSAGDNRSSPALSMVQMSPEKEPSILIGQLRLAVNVLTAGTCSDEGLEDATTLLLHLSRTEPVTRDSILELLLEGAQETANCLQLEIKSLLNELKERNLKAGKQPASENKSSKQNVPVIVNPSLSRSQPWRGRGARSNTQSRRRGGLTMGGQTQRRNVPKPVIYDLHLPAMATLTAKRSNQSLFLRILKVILQLRDAAKKIAKKPQGSSNPTSRPRGFRLIERLHHGGSSLREVVAALEADMEAMYDMIDRFGGGNAGAGAEGGAGSRNRTGADSNAGNNAGNNASNDQAGNNEDSAAGSSNQEDKPAEEEEPEMPKFPALSSQLQLDALWDVLGDALAELAETTDTNAVLVLQPAVESFFLVHGSEKEESADKNKDQNTSRDALQSTSSIDIPPSPGPYSPGSSLSPASSRHGSQSVTTTSYANLPPDTQKFLRFAETHRTVLNQILRQSNSTLAEGPFAVLVNHTRLLDFDIKRRHFRQELDKQDKGHRREDMAVHIRRDRVFEDSFRELHRRSAEEMKNRLYIVFDGEEGQDAGGLLREWYGIMARELFNPDYALFMTSQGEKATYLPNRNSECNPNHLSYFKFAGRIVAKAIFDNKLLDCYFTRSFYKHILGKAVSYTDMEIEDYSFYQGLVYLLEHDIADLGYEVTFSLEVQRFGLNEVHDLKPNGRNIPVTEDTKRQYVKLVCIEKMTNSIQQQIDSFLEGFYEIIPKRLISIFDEQELELLIAGLHTIDIEDLKLNTEYHKYTESSLQIQWFWRALRSFDQADRAKFLQFVTGTSKVPLLGFAKLEGMNGVQKFQIHRDDRSTDRLPCAHTCFNQLDLPAYETYDKLFSQLLKAIQECTEGFGLA</sequence>
<feature type="region of interest" description="Disordered" evidence="19">
    <location>
        <begin position="3719"/>
        <end position="3741"/>
    </location>
</feature>
<dbReference type="InterPro" id="IPR004170">
    <property type="entry name" value="WWE_dom"/>
</dbReference>
<evidence type="ECO:0000256" key="7">
    <source>
        <dbReference type="ARBA" id="ARBA00022553"/>
    </source>
</evidence>
<dbReference type="PROSITE" id="PS50918">
    <property type="entry name" value="WWE"/>
    <property type="match status" value="1"/>
</dbReference>
<feature type="region of interest" description="Disordered" evidence="19">
    <location>
        <begin position="4112"/>
        <end position="4170"/>
    </location>
</feature>
<feature type="compositionally biased region" description="Basic and acidic residues" evidence="19">
    <location>
        <begin position="2654"/>
        <end position="2664"/>
    </location>
</feature>
<dbReference type="FunFam" id="3.30.2410.10:FF:000004">
    <property type="entry name" value="E3 ubiquitin-protein ligase HUWE1, variant"/>
    <property type="match status" value="1"/>
</dbReference>
<feature type="region of interest" description="Disordered" evidence="19">
    <location>
        <begin position="2048"/>
        <end position="2096"/>
    </location>
</feature>
<feature type="coiled-coil region" evidence="18">
    <location>
        <begin position="3926"/>
        <end position="3953"/>
    </location>
</feature>
<feature type="compositionally biased region" description="Low complexity" evidence="19">
    <location>
        <begin position="2081"/>
        <end position="2092"/>
    </location>
</feature>
<evidence type="ECO:0000259" key="20">
    <source>
        <dbReference type="PROSITE" id="PS50030"/>
    </source>
</evidence>
<comment type="pathway">
    <text evidence="3">Protein modification; protein ubiquitination.</text>
</comment>
<feature type="compositionally biased region" description="Polar residues" evidence="19">
    <location>
        <begin position="2863"/>
        <end position="2903"/>
    </location>
</feature>
<dbReference type="FunFam" id="3.90.1750.10:FF:000003">
    <property type="entry name" value="E3 ubiquitin-protein ligase UPL1"/>
    <property type="match status" value="1"/>
</dbReference>
<name>A0A7M5UKE3_9CNID</name>
<evidence type="ECO:0000313" key="23">
    <source>
        <dbReference type="EnsemblMetazoa" id="CLYHEMP011150.1"/>
    </source>
</evidence>
<feature type="compositionally biased region" description="Low complexity" evidence="19">
    <location>
        <begin position="526"/>
        <end position="537"/>
    </location>
</feature>
<feature type="compositionally biased region" description="Polar residues" evidence="19">
    <location>
        <begin position="2330"/>
        <end position="2349"/>
    </location>
</feature>
<dbReference type="GO" id="GO:0006281">
    <property type="term" value="P:DNA repair"/>
    <property type="evidence" value="ECO:0007669"/>
    <property type="project" value="UniProtKB-KW"/>
</dbReference>
<keyword evidence="10 17" id="KW-0833">Ubl conjugation pathway</keyword>
<evidence type="ECO:0000256" key="13">
    <source>
        <dbReference type="ARBA" id="ARBA00023242"/>
    </source>
</evidence>
<dbReference type="Pfam" id="PF14377">
    <property type="entry name" value="UBM"/>
    <property type="match status" value="3"/>
</dbReference>
<organism evidence="23 24">
    <name type="scientific">Clytia hemisphaerica</name>
    <dbReference type="NCBI Taxonomy" id="252671"/>
    <lineage>
        <taxon>Eukaryota</taxon>
        <taxon>Metazoa</taxon>
        <taxon>Cnidaria</taxon>
        <taxon>Hydrozoa</taxon>
        <taxon>Hydroidolina</taxon>
        <taxon>Leptothecata</taxon>
        <taxon>Obeliida</taxon>
        <taxon>Clytiidae</taxon>
        <taxon>Clytia</taxon>
    </lineage>
</organism>
<evidence type="ECO:0000256" key="1">
    <source>
        <dbReference type="ARBA" id="ARBA00000885"/>
    </source>
</evidence>
<dbReference type="Pfam" id="PF06025">
    <property type="entry name" value="DUF913"/>
    <property type="match status" value="1"/>
</dbReference>
<feature type="region of interest" description="Disordered" evidence="19">
    <location>
        <begin position="4220"/>
        <end position="4279"/>
    </location>
</feature>
<dbReference type="InterPro" id="IPR050409">
    <property type="entry name" value="E3_ubiq-protein_ligase"/>
</dbReference>
<feature type="domain" description="HECT" evidence="21">
    <location>
        <begin position="4369"/>
        <end position="4705"/>
    </location>
</feature>
<dbReference type="GO" id="GO:0005654">
    <property type="term" value="C:nucleoplasm"/>
    <property type="evidence" value="ECO:0007669"/>
    <property type="project" value="UniProtKB-SubCell"/>
</dbReference>
<feature type="compositionally biased region" description="Low complexity" evidence="19">
    <location>
        <begin position="3144"/>
        <end position="3167"/>
    </location>
</feature>
<evidence type="ECO:0000256" key="9">
    <source>
        <dbReference type="ARBA" id="ARBA00022763"/>
    </source>
</evidence>
<evidence type="ECO:0000259" key="22">
    <source>
        <dbReference type="PROSITE" id="PS50918"/>
    </source>
</evidence>
<dbReference type="InterPro" id="IPR011989">
    <property type="entry name" value="ARM-like"/>
</dbReference>
<evidence type="ECO:0000256" key="14">
    <source>
        <dbReference type="ARBA" id="ARBA00030738"/>
    </source>
</evidence>
<evidence type="ECO:0000256" key="5">
    <source>
        <dbReference type="ARBA" id="ARBA00018006"/>
    </source>
</evidence>
<keyword evidence="13" id="KW-0539">Nucleus</keyword>
<feature type="region of interest" description="Disordered" evidence="19">
    <location>
        <begin position="1992"/>
        <end position="2028"/>
    </location>
</feature>
<feature type="compositionally biased region" description="Low complexity" evidence="19">
    <location>
        <begin position="3242"/>
        <end position="3263"/>
    </location>
</feature>
<evidence type="ECO:0000256" key="15">
    <source>
        <dbReference type="ARBA" id="ARBA00032457"/>
    </source>
</evidence>
<reference evidence="23" key="1">
    <citation type="submission" date="2021-01" db="UniProtKB">
        <authorList>
            <consortium name="EnsemblMetazoa"/>
        </authorList>
    </citation>
    <scope>IDENTIFICATION</scope>
</reference>
<dbReference type="InterPro" id="IPR015940">
    <property type="entry name" value="UBA"/>
</dbReference>
<dbReference type="PROSITE" id="PS50030">
    <property type="entry name" value="UBA"/>
    <property type="match status" value="1"/>
</dbReference>
<keyword evidence="12" id="KW-0234">DNA repair</keyword>
<evidence type="ECO:0000256" key="11">
    <source>
        <dbReference type="ARBA" id="ARBA00022816"/>
    </source>
</evidence>
<feature type="compositionally biased region" description="Acidic residues" evidence="19">
    <location>
        <begin position="779"/>
        <end position="789"/>
    </location>
</feature>
<comment type="catalytic activity">
    <reaction evidence="1">
        <text>S-ubiquitinyl-[E2 ubiquitin-conjugating enzyme]-L-cysteine + [acceptor protein]-L-lysine = [E2 ubiquitin-conjugating enzyme]-L-cysteine + N(6)-ubiquitinyl-[acceptor protein]-L-lysine.</text>
        <dbReference type="EC" id="2.3.2.26"/>
    </reaction>
</comment>
<evidence type="ECO:0000256" key="16">
    <source>
        <dbReference type="ARBA" id="ARBA00034494"/>
    </source>
</evidence>
<feature type="compositionally biased region" description="Acidic residues" evidence="19">
    <location>
        <begin position="2519"/>
        <end position="2570"/>
    </location>
</feature>
<feature type="compositionally biased region" description="Acidic residues" evidence="19">
    <location>
        <begin position="2584"/>
        <end position="2601"/>
    </location>
</feature>
<dbReference type="EC" id="2.3.2.26" evidence="4"/>
<feature type="region of interest" description="Disordered" evidence="19">
    <location>
        <begin position="2582"/>
        <end position="2601"/>
    </location>
</feature>
<dbReference type="SUPFAM" id="SSF117839">
    <property type="entry name" value="WWE domain"/>
    <property type="match status" value="1"/>
</dbReference>
<dbReference type="Pfam" id="PF06012">
    <property type="entry name" value="DUF908"/>
    <property type="match status" value="1"/>
</dbReference>
<dbReference type="InterPro" id="IPR010309">
    <property type="entry name" value="E3_Ub_ligase_DUF908"/>
</dbReference>
<feature type="region of interest" description="Disordered" evidence="19">
    <location>
        <begin position="2837"/>
        <end position="2908"/>
    </location>
</feature>
<feature type="region of interest" description="Disordered" evidence="19">
    <location>
        <begin position="2516"/>
        <end position="2570"/>
    </location>
</feature>
<feature type="compositionally biased region" description="Low complexity" evidence="19">
    <location>
        <begin position="2057"/>
        <end position="2068"/>
    </location>
</feature>
<feature type="compositionally biased region" description="Low complexity" evidence="19">
    <location>
        <begin position="2799"/>
        <end position="2820"/>
    </location>
</feature>
<dbReference type="GO" id="GO:0005737">
    <property type="term" value="C:cytoplasm"/>
    <property type="evidence" value="ECO:0007669"/>
    <property type="project" value="TreeGrafter"/>
</dbReference>
<keyword evidence="18" id="KW-0175">Coiled coil</keyword>
<keyword evidence="11" id="KW-0509">mRNA transport</keyword>
<feature type="compositionally biased region" description="Polar residues" evidence="19">
    <location>
        <begin position="497"/>
        <end position="515"/>
    </location>
</feature>
<comment type="similarity">
    <text evidence="16">Belongs to the UPL family. TOM1/PTR1 subfamily.</text>
</comment>
<feature type="compositionally biased region" description="Polar residues" evidence="19">
    <location>
        <begin position="2837"/>
        <end position="2857"/>
    </location>
</feature>
<dbReference type="Pfam" id="PF00627">
    <property type="entry name" value="UBA"/>
    <property type="match status" value="1"/>
</dbReference>
<dbReference type="PANTHER" id="PTHR11254:SF67">
    <property type="entry name" value="E3 UBIQUITIN-PROTEIN LIGASE HUWE1"/>
    <property type="match status" value="1"/>
</dbReference>
<dbReference type="RefSeq" id="XP_066927720.1">
    <property type="nucleotide sequence ID" value="XM_067071619.1"/>
</dbReference>
<feature type="region of interest" description="Disordered" evidence="19">
    <location>
        <begin position="3144"/>
        <end position="3172"/>
    </location>
</feature>
<evidence type="ECO:0000313" key="24">
    <source>
        <dbReference type="Proteomes" id="UP000594262"/>
    </source>
</evidence>
<feature type="compositionally biased region" description="Basic and acidic residues" evidence="19">
    <location>
        <begin position="795"/>
        <end position="805"/>
    </location>
</feature>
<feature type="region of interest" description="Disordered" evidence="19">
    <location>
        <begin position="2782"/>
        <end position="2820"/>
    </location>
</feature>
<dbReference type="InterPro" id="IPR037197">
    <property type="entry name" value="WWE_dom_sf"/>
</dbReference>
<dbReference type="Pfam" id="PF02825">
    <property type="entry name" value="WWE"/>
    <property type="match status" value="1"/>
</dbReference>
<feature type="compositionally biased region" description="Basic and acidic residues" evidence="19">
    <location>
        <begin position="2782"/>
        <end position="2798"/>
    </location>
</feature>
<feature type="active site" description="Glycyl thioester intermediate" evidence="17">
    <location>
        <position position="4672"/>
    </location>
</feature>
<feature type="compositionally biased region" description="Pro residues" evidence="19">
    <location>
        <begin position="3728"/>
        <end position="3737"/>
    </location>
</feature>
<feature type="region of interest" description="Disordered" evidence="19">
    <location>
        <begin position="3051"/>
        <end position="3102"/>
    </location>
</feature>
<feature type="compositionally biased region" description="Low complexity" evidence="19">
    <location>
        <begin position="4125"/>
        <end position="4146"/>
    </location>
</feature>
<dbReference type="SUPFAM" id="SSF46934">
    <property type="entry name" value="UBA-like"/>
    <property type="match status" value="1"/>
</dbReference>
<evidence type="ECO:0000256" key="18">
    <source>
        <dbReference type="SAM" id="Coils"/>
    </source>
</evidence>
<feature type="region of interest" description="Disordered" evidence="19">
    <location>
        <begin position="2330"/>
        <end position="2357"/>
    </location>
</feature>
<dbReference type="Gene3D" id="3.30.720.50">
    <property type="match status" value="1"/>
</dbReference>
<dbReference type="SMART" id="SM00165">
    <property type="entry name" value="UBA"/>
    <property type="match status" value="1"/>
</dbReference>
<evidence type="ECO:0000256" key="8">
    <source>
        <dbReference type="ARBA" id="ARBA00022679"/>
    </source>
</evidence>
<dbReference type="GO" id="GO:0000209">
    <property type="term" value="P:protein polyubiquitination"/>
    <property type="evidence" value="ECO:0007669"/>
    <property type="project" value="TreeGrafter"/>
</dbReference>
<dbReference type="Gene3D" id="3.30.2410.10">
    <property type="entry name" value="Hect, E3 ligase catalytic domain"/>
    <property type="match status" value="1"/>
</dbReference>
<dbReference type="InterPro" id="IPR010314">
    <property type="entry name" value="E3_Ub_ligase_DUF913"/>
</dbReference>
<feature type="compositionally biased region" description="Polar residues" evidence="19">
    <location>
        <begin position="3959"/>
        <end position="3968"/>
    </location>
</feature>
<evidence type="ECO:0000256" key="10">
    <source>
        <dbReference type="ARBA" id="ARBA00022786"/>
    </source>
</evidence>
<dbReference type="SMART" id="SM00119">
    <property type="entry name" value="HECTc"/>
    <property type="match status" value="1"/>
</dbReference>
<dbReference type="FunFam" id="3.30.2160.10:FF:000001">
    <property type="entry name" value="E3 ubiquitin-protein ligase NEDD4-like"/>
    <property type="match status" value="1"/>
</dbReference>